<evidence type="ECO:0000313" key="5">
    <source>
        <dbReference type="EMBL" id="PFX18575.1"/>
    </source>
</evidence>
<dbReference type="InterPro" id="IPR004843">
    <property type="entry name" value="Calcineurin-like_PHP"/>
</dbReference>
<dbReference type="SUPFAM" id="SSF53474">
    <property type="entry name" value="alpha/beta-Hydrolases"/>
    <property type="match status" value="1"/>
</dbReference>
<evidence type="ECO:0000259" key="4">
    <source>
        <dbReference type="Pfam" id="PF08840"/>
    </source>
</evidence>
<evidence type="ECO:0000259" key="2">
    <source>
        <dbReference type="Pfam" id="PF00149"/>
    </source>
</evidence>
<dbReference type="Pfam" id="PF08840">
    <property type="entry name" value="BAAT_C"/>
    <property type="match status" value="1"/>
</dbReference>
<keyword evidence="1" id="KW-1133">Transmembrane helix</keyword>
<dbReference type="OrthoDB" id="6347013at2759"/>
<dbReference type="EMBL" id="LSMT01000403">
    <property type="protein sequence ID" value="PFX18575.1"/>
    <property type="molecule type" value="Genomic_DNA"/>
</dbReference>
<dbReference type="STRING" id="50429.A0A2B4RQN8"/>
<proteinExistence type="predicted"/>
<evidence type="ECO:0000313" key="6">
    <source>
        <dbReference type="Proteomes" id="UP000225706"/>
    </source>
</evidence>
<evidence type="ECO:0000259" key="3">
    <source>
        <dbReference type="Pfam" id="PF04775"/>
    </source>
</evidence>
<dbReference type="PANTHER" id="PTHR10824:SF4">
    <property type="entry name" value="ACYL-COENZYME A THIOESTERASE 1-LIKE"/>
    <property type="match status" value="1"/>
</dbReference>
<gene>
    <name evidence="5" type="primary">Acot1</name>
    <name evidence="5" type="ORF">AWC38_SpisGene17049</name>
</gene>
<reference evidence="6" key="1">
    <citation type="journal article" date="2017" name="bioRxiv">
        <title>Comparative analysis of the genomes of Stylophora pistillata and Acropora digitifera provides evidence for extensive differences between species of corals.</title>
        <authorList>
            <person name="Voolstra C.R."/>
            <person name="Li Y."/>
            <person name="Liew Y.J."/>
            <person name="Baumgarten S."/>
            <person name="Zoccola D."/>
            <person name="Flot J.-F."/>
            <person name="Tambutte S."/>
            <person name="Allemand D."/>
            <person name="Aranda M."/>
        </authorList>
    </citation>
    <scope>NUCLEOTIDE SEQUENCE [LARGE SCALE GENOMIC DNA]</scope>
</reference>
<keyword evidence="1" id="KW-0812">Transmembrane</keyword>
<dbReference type="Gene3D" id="3.40.50.1820">
    <property type="entry name" value="alpha/beta hydrolase"/>
    <property type="match status" value="1"/>
</dbReference>
<dbReference type="InterPro" id="IPR042490">
    <property type="entry name" value="Thio_Ohase/BAAT_N"/>
</dbReference>
<dbReference type="Proteomes" id="UP000225706">
    <property type="component" value="Unassembled WGS sequence"/>
</dbReference>
<keyword evidence="6" id="KW-1185">Reference proteome</keyword>
<dbReference type="SUPFAM" id="SSF56300">
    <property type="entry name" value="Metallo-dependent phosphatases"/>
    <property type="match status" value="1"/>
</dbReference>
<dbReference type="GO" id="GO:0006631">
    <property type="term" value="P:fatty acid metabolic process"/>
    <property type="evidence" value="ECO:0007669"/>
    <property type="project" value="TreeGrafter"/>
</dbReference>
<feature type="domain" description="BAAT/Acyl-CoA thioester hydrolase C-terminal" evidence="4">
    <location>
        <begin position="464"/>
        <end position="662"/>
    </location>
</feature>
<name>A0A2B4RQN8_STYPI</name>
<comment type="caution">
    <text evidence="5">The sequence shown here is derived from an EMBL/GenBank/DDBJ whole genome shotgun (WGS) entry which is preliminary data.</text>
</comment>
<feature type="domain" description="Acyl-CoA thioester hydrolase/bile acid-CoA amino acid N-acetyltransferase" evidence="3">
    <location>
        <begin position="297"/>
        <end position="401"/>
    </location>
</feature>
<feature type="transmembrane region" description="Helical" evidence="1">
    <location>
        <begin position="12"/>
        <end position="40"/>
    </location>
</feature>
<dbReference type="GO" id="GO:0006637">
    <property type="term" value="P:acyl-CoA metabolic process"/>
    <property type="evidence" value="ECO:0007669"/>
    <property type="project" value="TreeGrafter"/>
</dbReference>
<dbReference type="InterPro" id="IPR006862">
    <property type="entry name" value="Thio_Ohase/aa_AcTrfase"/>
</dbReference>
<dbReference type="Gene3D" id="2.60.40.2240">
    <property type="entry name" value="Acyl-CoA thioester hydrolase/BAAT N-terminal domain"/>
    <property type="match status" value="1"/>
</dbReference>
<keyword evidence="1" id="KW-0472">Membrane</keyword>
<dbReference type="InterPro" id="IPR029052">
    <property type="entry name" value="Metallo-depent_PP-like"/>
</dbReference>
<dbReference type="InterPro" id="IPR029058">
    <property type="entry name" value="AB_hydrolase_fold"/>
</dbReference>
<accession>A0A2B4RQN8</accession>
<protein>
    <submittedName>
        <fullName evidence="5">Acyl-coenzyme A thioesterase 1</fullName>
    </submittedName>
</protein>
<dbReference type="InterPro" id="IPR014940">
    <property type="entry name" value="BAAT_C"/>
</dbReference>
<dbReference type="GO" id="GO:0047617">
    <property type="term" value="F:fatty acyl-CoA hydrolase activity"/>
    <property type="evidence" value="ECO:0007669"/>
    <property type="project" value="TreeGrafter"/>
</dbReference>
<dbReference type="Pfam" id="PF00149">
    <property type="entry name" value="Metallophos"/>
    <property type="match status" value="1"/>
</dbReference>
<organism evidence="5 6">
    <name type="scientific">Stylophora pistillata</name>
    <name type="common">Smooth cauliflower coral</name>
    <dbReference type="NCBI Taxonomy" id="50429"/>
    <lineage>
        <taxon>Eukaryota</taxon>
        <taxon>Metazoa</taxon>
        <taxon>Cnidaria</taxon>
        <taxon>Anthozoa</taxon>
        <taxon>Hexacorallia</taxon>
        <taxon>Scleractinia</taxon>
        <taxon>Astrocoeniina</taxon>
        <taxon>Pocilloporidae</taxon>
        <taxon>Stylophora</taxon>
    </lineage>
</organism>
<dbReference type="Pfam" id="PF04775">
    <property type="entry name" value="Bile_Hydr_Trans"/>
    <property type="match status" value="1"/>
</dbReference>
<dbReference type="Gene3D" id="3.60.21.10">
    <property type="match status" value="1"/>
</dbReference>
<feature type="domain" description="Calcineurin-like phosphoesterase" evidence="2">
    <location>
        <begin position="96"/>
        <end position="259"/>
    </location>
</feature>
<dbReference type="AlphaFoldDB" id="A0A2B4RQN8"/>
<dbReference type="FunFam" id="3.40.50.1820:FF:000024">
    <property type="entry name" value="acyl-coenzyme A thioesterase 4"/>
    <property type="match status" value="1"/>
</dbReference>
<sequence>MCMRRWRKYNVHIFKFFLVVLVIVLFTGEIGCFWLCFATWRIPQAYSDSLNLLFVSDSQIQGYKGERPGILGYMTRFDADWYLKKAFFMALTCFYPDAVIHLGDVLDEGFVATAEEFQEYKTRHDRIFDTPAGICRIHIAGDNDIGGESSDIITKGKVARFSENFGSLDDVIKLKNTFQMVKINSVSLLRRRPLASEWDIYNNTIAFIDNLPSRLDPNRISILIGHVPLNNTSRSQIVPIIKLIEAVQPYHAFSGHIHERATIDHKIGKVTFTEHVVPTCSYRMGTEKMSLAVAVIGGVFESHAHFIADKHGQVDVGRDPSVGGSYSGVSAMGLLWSMKPAPGQRKGIRLMKYDVTKPYIIELKCFSDHVTLSETSNQPMAITTFLKGYMANGVRRIPVKEGRIRGTLFLPPGKGPFPGIIDLLGGVGGLVEYKACLLASHGFAALALAYFAYDDLPVEPEYFNLDYFAEAAEWLRNYPSVVSSGVGLHSICMGSWLALLLASYRNDLVKAVVAISPWNAPYWKPYRYNGKLSNVFQVENAQMKVTDEGIIWKNCVARAKETALASAELPALTPVERITCPILLVYGTDDQNIDSEFITNCISGCLKAKGKESFCTILRQHNAGHIIEPPYTPLCNAAYMKTFKQHWVYGGDPKNHALAQENT</sequence>
<dbReference type="PANTHER" id="PTHR10824">
    <property type="entry name" value="ACYL-COENZYME A THIOESTERASE-RELATED"/>
    <property type="match status" value="1"/>
</dbReference>
<evidence type="ECO:0000256" key="1">
    <source>
        <dbReference type="SAM" id="Phobius"/>
    </source>
</evidence>